<evidence type="ECO:0000313" key="5">
    <source>
        <dbReference type="EMBL" id="KAI0527151.1"/>
    </source>
</evidence>
<accession>A0A8T3C283</accession>
<gene>
    <name evidence="5" type="ORF">KFK09_002749</name>
</gene>
<dbReference type="PANTHER" id="PTHR13778">
    <property type="entry name" value="GLYCOSYLTRANSFERASE 8 DOMAIN-CONTAINING PROTEIN"/>
    <property type="match status" value="1"/>
</dbReference>
<dbReference type="EMBL" id="JAGYWB010000003">
    <property type="protein sequence ID" value="KAI0527151.1"/>
    <property type="molecule type" value="Genomic_DNA"/>
</dbReference>
<evidence type="ECO:0000313" key="6">
    <source>
        <dbReference type="Proteomes" id="UP000829196"/>
    </source>
</evidence>
<name>A0A8T3C283_DENNO</name>
<dbReference type="OrthoDB" id="411524at2759"/>
<keyword evidence="2" id="KW-0328">Glycosyltransferase</keyword>
<sequence length="396" mass="44147">MSSAAGSGLWKRPASSSFRTPPPSSGAGGPLRLDIDQPPRSQPVLQALSFAFVLAFAALQLLPATHFRHPADPSRSWMPFSSKPNTATLTKAKDPLMERLSNAENHDVEIGRINVVTWMDCLDLRMLAVLANSTLSSSRLSEHVYFSFFVPESEDVKLSYYKLKVLFPDSNLDLFGQNEVKAKLTTAAPEWESFGLSINELASFIIPSTKPSLTKFAFVSPGTIMKGRIEELFDFDLGPYAIAATEDCSRRLSDYVNIDILNAIRRTAAKTWISEKLYDKDSCVPDLSLFLVNVTNLDKNFLESILWWNQVLDLKHERNNPVNIVIAVALYNKYYKLPAAWKLVDSRTASSEAKVLHCDGPPAMGCSNQKSQREPSGFSDIWRHYLPPKSDVILAN</sequence>
<keyword evidence="3" id="KW-0808">Transferase</keyword>
<evidence type="ECO:0000256" key="2">
    <source>
        <dbReference type="ARBA" id="ARBA00022676"/>
    </source>
</evidence>
<dbReference type="AlphaFoldDB" id="A0A8T3C283"/>
<evidence type="ECO:0000256" key="1">
    <source>
        <dbReference type="ARBA" id="ARBA00004877"/>
    </source>
</evidence>
<comment type="pathway">
    <text evidence="1">Glycan metabolism; pectin biosynthesis.</text>
</comment>
<dbReference type="PANTHER" id="PTHR13778:SF47">
    <property type="entry name" value="LIPOPOLYSACCHARIDE 1,3-GALACTOSYLTRANSFERASE"/>
    <property type="match status" value="1"/>
</dbReference>
<proteinExistence type="predicted"/>
<organism evidence="5 6">
    <name type="scientific">Dendrobium nobile</name>
    <name type="common">Orchid</name>
    <dbReference type="NCBI Taxonomy" id="94219"/>
    <lineage>
        <taxon>Eukaryota</taxon>
        <taxon>Viridiplantae</taxon>
        <taxon>Streptophyta</taxon>
        <taxon>Embryophyta</taxon>
        <taxon>Tracheophyta</taxon>
        <taxon>Spermatophyta</taxon>
        <taxon>Magnoliopsida</taxon>
        <taxon>Liliopsida</taxon>
        <taxon>Asparagales</taxon>
        <taxon>Orchidaceae</taxon>
        <taxon>Epidendroideae</taxon>
        <taxon>Malaxideae</taxon>
        <taxon>Dendrobiinae</taxon>
        <taxon>Dendrobium</taxon>
    </lineage>
</organism>
<dbReference type="Gene3D" id="3.90.550.10">
    <property type="entry name" value="Spore Coat Polysaccharide Biosynthesis Protein SpsA, Chain A"/>
    <property type="match status" value="1"/>
</dbReference>
<dbReference type="SUPFAM" id="SSF53448">
    <property type="entry name" value="Nucleotide-diphospho-sugar transferases"/>
    <property type="match status" value="1"/>
</dbReference>
<dbReference type="SMR" id="A0A8T3C283"/>
<dbReference type="Proteomes" id="UP000829196">
    <property type="component" value="Unassembled WGS sequence"/>
</dbReference>
<evidence type="ECO:0000256" key="3">
    <source>
        <dbReference type="ARBA" id="ARBA00022679"/>
    </source>
</evidence>
<dbReference type="GO" id="GO:0005794">
    <property type="term" value="C:Golgi apparatus"/>
    <property type="evidence" value="ECO:0007669"/>
    <property type="project" value="TreeGrafter"/>
</dbReference>
<feature type="region of interest" description="Disordered" evidence="4">
    <location>
        <begin position="1"/>
        <end position="38"/>
    </location>
</feature>
<dbReference type="GO" id="GO:0016757">
    <property type="term" value="F:glycosyltransferase activity"/>
    <property type="evidence" value="ECO:0007669"/>
    <property type="project" value="UniProtKB-KW"/>
</dbReference>
<comment type="caution">
    <text evidence="5">The sequence shown here is derived from an EMBL/GenBank/DDBJ whole genome shotgun (WGS) entry which is preliminary data.</text>
</comment>
<protein>
    <submittedName>
        <fullName evidence="5">Uncharacterized protein</fullName>
    </submittedName>
</protein>
<reference evidence="5" key="1">
    <citation type="journal article" date="2022" name="Front. Genet.">
        <title>Chromosome-Scale Assembly of the Dendrobium nobile Genome Provides Insights Into the Molecular Mechanism of the Biosynthesis of the Medicinal Active Ingredient of Dendrobium.</title>
        <authorList>
            <person name="Xu Q."/>
            <person name="Niu S.-C."/>
            <person name="Li K.-L."/>
            <person name="Zheng P.-J."/>
            <person name="Zhang X.-J."/>
            <person name="Jia Y."/>
            <person name="Liu Y."/>
            <person name="Niu Y.-X."/>
            <person name="Yu L.-H."/>
            <person name="Chen D.-F."/>
            <person name="Zhang G.-Q."/>
        </authorList>
    </citation>
    <scope>NUCLEOTIDE SEQUENCE</scope>
    <source>
        <tissue evidence="5">Leaf</tissue>
    </source>
</reference>
<evidence type="ECO:0000256" key="4">
    <source>
        <dbReference type="SAM" id="MobiDB-lite"/>
    </source>
</evidence>
<keyword evidence="6" id="KW-1185">Reference proteome</keyword>
<dbReference type="InterPro" id="IPR029044">
    <property type="entry name" value="Nucleotide-diphossugar_trans"/>
</dbReference>
<dbReference type="InterPro" id="IPR050748">
    <property type="entry name" value="Glycosyltrans_8_dom-fam"/>
</dbReference>